<keyword evidence="3" id="KW-1185">Reference proteome</keyword>
<organism evidence="2 3">
    <name type="scientific">Paractinoplanes globisporus</name>
    <dbReference type="NCBI Taxonomy" id="113565"/>
    <lineage>
        <taxon>Bacteria</taxon>
        <taxon>Bacillati</taxon>
        <taxon>Actinomycetota</taxon>
        <taxon>Actinomycetes</taxon>
        <taxon>Micromonosporales</taxon>
        <taxon>Micromonosporaceae</taxon>
        <taxon>Paractinoplanes</taxon>
    </lineage>
</organism>
<dbReference type="InterPro" id="IPR011008">
    <property type="entry name" value="Dimeric_a/b-barrel"/>
</dbReference>
<dbReference type="InterPro" id="IPR007138">
    <property type="entry name" value="ABM_dom"/>
</dbReference>
<dbReference type="RefSeq" id="WP_157296251.1">
    <property type="nucleotide sequence ID" value="NZ_JBIAZU010000004.1"/>
</dbReference>
<sequence length="101" mass="11163">MTMVMEFARFTVRDGAEAQLLADRPAMLAALRAHFPACQAAYLTREDDGTWVDVLLWRTRPEAEAAARQINTIPECAAWLALIAEAGGLRHAEVLDAWPTP</sequence>
<proteinExistence type="predicted"/>
<gene>
    <name evidence="2" type="ORF">ACFY35_23605</name>
</gene>
<keyword evidence="2" id="KW-0503">Monooxygenase</keyword>
<dbReference type="SUPFAM" id="SSF54909">
    <property type="entry name" value="Dimeric alpha+beta barrel"/>
    <property type="match status" value="1"/>
</dbReference>
<accession>A0ABW6WIF7</accession>
<evidence type="ECO:0000313" key="2">
    <source>
        <dbReference type="EMBL" id="MFF5292439.1"/>
    </source>
</evidence>
<feature type="domain" description="ABM" evidence="1">
    <location>
        <begin position="3"/>
        <end position="65"/>
    </location>
</feature>
<dbReference type="Pfam" id="PF03992">
    <property type="entry name" value="ABM"/>
    <property type="match status" value="1"/>
</dbReference>
<dbReference type="EMBL" id="JBIAZU010000004">
    <property type="protein sequence ID" value="MFF5292439.1"/>
    <property type="molecule type" value="Genomic_DNA"/>
</dbReference>
<dbReference type="GO" id="GO:0004497">
    <property type="term" value="F:monooxygenase activity"/>
    <property type="evidence" value="ECO:0007669"/>
    <property type="project" value="UniProtKB-KW"/>
</dbReference>
<reference evidence="2 3" key="1">
    <citation type="submission" date="2024-10" db="EMBL/GenBank/DDBJ databases">
        <title>The Natural Products Discovery Center: Release of the First 8490 Sequenced Strains for Exploring Actinobacteria Biosynthetic Diversity.</title>
        <authorList>
            <person name="Kalkreuter E."/>
            <person name="Kautsar S.A."/>
            <person name="Yang D."/>
            <person name="Bader C.D."/>
            <person name="Teijaro C.N."/>
            <person name="Fluegel L."/>
            <person name="Davis C.M."/>
            <person name="Simpson J.R."/>
            <person name="Lauterbach L."/>
            <person name="Steele A.D."/>
            <person name="Gui C."/>
            <person name="Meng S."/>
            <person name="Li G."/>
            <person name="Viehrig K."/>
            <person name="Ye F."/>
            <person name="Su P."/>
            <person name="Kiefer A.F."/>
            <person name="Nichols A."/>
            <person name="Cepeda A.J."/>
            <person name="Yan W."/>
            <person name="Fan B."/>
            <person name="Jiang Y."/>
            <person name="Adhikari A."/>
            <person name="Zheng C.-J."/>
            <person name="Schuster L."/>
            <person name="Cowan T.M."/>
            <person name="Smanski M.J."/>
            <person name="Chevrette M.G."/>
            <person name="De Carvalho L.P.S."/>
            <person name="Shen B."/>
        </authorList>
    </citation>
    <scope>NUCLEOTIDE SEQUENCE [LARGE SCALE GENOMIC DNA]</scope>
    <source>
        <strain evidence="2 3">NPDC000087</strain>
    </source>
</reference>
<dbReference type="Proteomes" id="UP001602245">
    <property type="component" value="Unassembled WGS sequence"/>
</dbReference>
<protein>
    <submittedName>
        <fullName evidence="2">Antibiotic biosynthesis monooxygenase</fullName>
    </submittedName>
</protein>
<evidence type="ECO:0000259" key="1">
    <source>
        <dbReference type="Pfam" id="PF03992"/>
    </source>
</evidence>
<keyword evidence="2" id="KW-0560">Oxidoreductase</keyword>
<evidence type="ECO:0000313" key="3">
    <source>
        <dbReference type="Proteomes" id="UP001602245"/>
    </source>
</evidence>
<comment type="caution">
    <text evidence="2">The sequence shown here is derived from an EMBL/GenBank/DDBJ whole genome shotgun (WGS) entry which is preliminary data.</text>
</comment>
<name>A0ABW6WIF7_9ACTN</name>